<accession>A0ABT2MTA6</accession>
<proteinExistence type="predicted"/>
<evidence type="ECO:0000313" key="1">
    <source>
        <dbReference type="EMBL" id="MCT7967973.1"/>
    </source>
</evidence>
<dbReference type="InterPro" id="IPR030917">
    <property type="entry name" value="Cyanoexo_CrtB_assoc"/>
</dbReference>
<comment type="caution">
    <text evidence="1">The sequence shown here is derived from an EMBL/GenBank/DDBJ whole genome shotgun (WGS) entry which is preliminary data.</text>
</comment>
<evidence type="ECO:0000313" key="2">
    <source>
        <dbReference type="Proteomes" id="UP001525890"/>
    </source>
</evidence>
<dbReference type="RefSeq" id="WP_368007522.1">
    <property type="nucleotide sequence ID" value="NZ_JAMXFF010000025.1"/>
</dbReference>
<sequence length="243" mass="27748">MKVMYLPKFLHNYSLARVVLLLFMLVIFALGAVPSYFSGKWAWVSPPNLVNLKELKELTKTGLTLSEGETSAPQIVKIGGRNWVQQNIQEGDRFVAGLLLLNQTGPMHQPQVEWMDINGFWRWKTDSERSLSFEVNPESTPNPNQTVQVKARLFRGWTTAQTYAIAQWYSWPTGGNPAPFSWFWRDRLAQLQGHRLPWIAVNLIIPIEPFGEIESVRPLIESLSQNIQKALIEGPFTPQTKSE</sequence>
<keyword evidence="2" id="KW-1185">Reference proteome</keyword>
<organism evidence="1 2">
    <name type="scientific">Laspinema palackyanum D2a</name>
    <dbReference type="NCBI Taxonomy" id="2953684"/>
    <lineage>
        <taxon>Bacteria</taxon>
        <taxon>Bacillati</taxon>
        <taxon>Cyanobacteriota</taxon>
        <taxon>Cyanophyceae</taxon>
        <taxon>Oscillatoriophycideae</taxon>
        <taxon>Oscillatoriales</taxon>
        <taxon>Laspinemataceae</taxon>
        <taxon>Laspinema</taxon>
        <taxon>Laspinema palackyanum</taxon>
    </lineage>
</organism>
<dbReference type="Proteomes" id="UP001525890">
    <property type="component" value="Unassembled WGS sequence"/>
</dbReference>
<dbReference type="EMBL" id="JAMXFF010000025">
    <property type="protein sequence ID" value="MCT7967973.1"/>
    <property type="molecule type" value="Genomic_DNA"/>
</dbReference>
<protein>
    <submittedName>
        <fullName evidence="1">Cyanoexosortase B system-associated protein</fullName>
    </submittedName>
</protein>
<name>A0ABT2MTA6_9CYAN</name>
<gene>
    <name evidence="1" type="ORF">NG799_16805</name>
</gene>
<dbReference type="NCBIfam" id="TIGR04533">
    <property type="entry name" value="cyanosortB_assc"/>
    <property type="match status" value="1"/>
</dbReference>
<reference evidence="1 2" key="1">
    <citation type="journal article" date="2022" name="Front. Microbiol.">
        <title>High genomic differentiation and limited gene flow indicate recent cryptic speciation within the genus Laspinema (cyanobacteria).</title>
        <authorList>
            <person name="Stanojkovic A."/>
            <person name="Skoupy S."/>
            <person name="Skaloud P."/>
            <person name="Dvorak P."/>
        </authorList>
    </citation>
    <scope>NUCLEOTIDE SEQUENCE [LARGE SCALE GENOMIC DNA]</scope>
    <source>
        <strain evidence="1 2">D2a</strain>
    </source>
</reference>